<comment type="similarity">
    <text evidence="2">Belongs to the BMP lipoprotein family.</text>
</comment>
<keyword evidence="10" id="KW-1185">Reference proteome</keyword>
<keyword evidence="6" id="KW-0449">Lipoprotein</keyword>
<evidence type="ECO:0000313" key="10">
    <source>
        <dbReference type="Proteomes" id="UP000432089"/>
    </source>
</evidence>
<dbReference type="PANTHER" id="PTHR34296:SF2">
    <property type="entry name" value="ABC TRANSPORTER GUANOSINE-BINDING PROTEIN NUPN"/>
    <property type="match status" value="1"/>
</dbReference>
<dbReference type="Pfam" id="PF02608">
    <property type="entry name" value="Bmp"/>
    <property type="match status" value="1"/>
</dbReference>
<proteinExistence type="inferred from homology"/>
<dbReference type="CDD" id="cd06354">
    <property type="entry name" value="PBP1_PrnA-like"/>
    <property type="match status" value="1"/>
</dbReference>
<dbReference type="AlphaFoldDB" id="A0A7V7PSV3"/>
<keyword evidence="5" id="KW-0472">Membrane</keyword>
<evidence type="ECO:0000256" key="2">
    <source>
        <dbReference type="ARBA" id="ARBA00008610"/>
    </source>
</evidence>
<evidence type="ECO:0000256" key="5">
    <source>
        <dbReference type="ARBA" id="ARBA00023136"/>
    </source>
</evidence>
<dbReference type="Proteomes" id="UP000432089">
    <property type="component" value="Unassembled WGS sequence"/>
</dbReference>
<evidence type="ECO:0000256" key="6">
    <source>
        <dbReference type="ARBA" id="ARBA00023288"/>
    </source>
</evidence>
<dbReference type="PANTHER" id="PTHR34296">
    <property type="entry name" value="TRANSCRIPTIONAL ACTIVATOR PROTEIN MED"/>
    <property type="match status" value="1"/>
</dbReference>
<dbReference type="SUPFAM" id="SSF53822">
    <property type="entry name" value="Periplasmic binding protein-like I"/>
    <property type="match status" value="1"/>
</dbReference>
<comment type="subcellular location">
    <subcellularLocation>
        <location evidence="1">Cell membrane</location>
        <topology evidence="1">Lipid-anchor</topology>
    </subcellularLocation>
</comment>
<dbReference type="Gene3D" id="3.40.50.2300">
    <property type="match status" value="2"/>
</dbReference>
<name>A0A7V7PSV3_9HYPH</name>
<evidence type="ECO:0000259" key="8">
    <source>
        <dbReference type="Pfam" id="PF02608"/>
    </source>
</evidence>
<reference evidence="9 10" key="1">
    <citation type="submission" date="2019-09" db="EMBL/GenBank/DDBJ databases">
        <title>YIM 132180 draft genome.</title>
        <authorList>
            <person name="Zhang K."/>
        </authorList>
    </citation>
    <scope>NUCLEOTIDE SEQUENCE [LARGE SCALE GENOMIC DNA]</scope>
    <source>
        <strain evidence="9 10">YIM 132180</strain>
    </source>
</reference>
<keyword evidence="3" id="KW-1003">Cell membrane</keyword>
<dbReference type="InterPro" id="IPR050957">
    <property type="entry name" value="BMP_lipoprotein"/>
</dbReference>
<organism evidence="9 10">
    <name type="scientific">Plantimonas leprariae</name>
    <dbReference type="NCBI Taxonomy" id="2615207"/>
    <lineage>
        <taxon>Bacteria</taxon>
        <taxon>Pseudomonadati</taxon>
        <taxon>Pseudomonadota</taxon>
        <taxon>Alphaproteobacteria</taxon>
        <taxon>Hyphomicrobiales</taxon>
        <taxon>Aurantimonadaceae</taxon>
        <taxon>Plantimonas</taxon>
    </lineage>
</organism>
<keyword evidence="4 7" id="KW-0732">Signal</keyword>
<dbReference type="RefSeq" id="WP_150967690.1">
    <property type="nucleotide sequence ID" value="NZ_VZDO01000001.1"/>
</dbReference>
<evidence type="ECO:0000313" key="9">
    <source>
        <dbReference type="EMBL" id="KAB0682719.1"/>
    </source>
</evidence>
<comment type="caution">
    <text evidence="9">The sequence shown here is derived from an EMBL/GenBank/DDBJ whole genome shotgun (WGS) entry which is preliminary data.</text>
</comment>
<evidence type="ECO:0000256" key="3">
    <source>
        <dbReference type="ARBA" id="ARBA00022475"/>
    </source>
</evidence>
<dbReference type="InterPro" id="IPR003760">
    <property type="entry name" value="PnrA-like"/>
</dbReference>
<evidence type="ECO:0000256" key="7">
    <source>
        <dbReference type="SAM" id="SignalP"/>
    </source>
</evidence>
<dbReference type="GO" id="GO:0005886">
    <property type="term" value="C:plasma membrane"/>
    <property type="evidence" value="ECO:0007669"/>
    <property type="project" value="UniProtKB-SubCell"/>
</dbReference>
<feature type="chain" id="PRO_5031413852" evidence="7">
    <location>
        <begin position="26"/>
        <end position="335"/>
    </location>
</feature>
<evidence type="ECO:0000256" key="4">
    <source>
        <dbReference type="ARBA" id="ARBA00022729"/>
    </source>
</evidence>
<dbReference type="InterPro" id="IPR028082">
    <property type="entry name" value="Peripla_BP_I"/>
</dbReference>
<accession>A0A7V7PSV3</accession>
<gene>
    <name evidence="9" type="ORF">F6X38_01130</name>
</gene>
<sequence>MKKTVLATLAASAIALCAALPAARAADAEPAIIYDLGGKFDKSFNEAGYNGAEKWKKDTGKSYREFEIQNDSQREQALRRFARNGSSPILAMSFSAASAVEKVAKEFPDTKFVIIDSVVDLPNVRSVLFSEEQGSYLVGMLAAMKSQTNKVGFVGGMDIPLIRNFSCGYKGGAKAAKADVQVFENMTGTTGAAWNDPVRGGELAKSQISQGADVIYHAAGGTGIGVLQAANDAGKYGIGVDSNQNMLHPGHVLTSMLKRVDVAVYKAFDDVAKGNWSAGNQTLGLKEDGVGYAVDDNNKDLITPEMANAVEQAKADIIAGKVQVHNYNSDDKCPY</sequence>
<feature type="signal peptide" evidence="7">
    <location>
        <begin position="1"/>
        <end position="25"/>
    </location>
</feature>
<feature type="domain" description="ABC transporter substrate-binding protein PnrA-like" evidence="8">
    <location>
        <begin position="40"/>
        <end position="315"/>
    </location>
</feature>
<dbReference type="EMBL" id="VZDO01000001">
    <property type="protein sequence ID" value="KAB0682719.1"/>
    <property type="molecule type" value="Genomic_DNA"/>
</dbReference>
<evidence type="ECO:0000256" key="1">
    <source>
        <dbReference type="ARBA" id="ARBA00004193"/>
    </source>
</evidence>
<protein>
    <submittedName>
        <fullName evidence="9">BMP family ABC transporter substrate-binding protein</fullName>
    </submittedName>
</protein>